<reference evidence="1" key="1">
    <citation type="submission" date="2021-03" db="EMBL/GenBank/DDBJ databases">
        <title>Draft genome sequence of rust myrtle Austropuccinia psidii MF-1, a brazilian biotype.</title>
        <authorList>
            <person name="Quecine M.C."/>
            <person name="Pachon D.M.R."/>
            <person name="Bonatelli M.L."/>
            <person name="Correr F.H."/>
            <person name="Franceschini L.M."/>
            <person name="Leite T.F."/>
            <person name="Margarido G.R.A."/>
            <person name="Almeida C.A."/>
            <person name="Ferrarezi J.A."/>
            <person name="Labate C.A."/>
        </authorList>
    </citation>
    <scope>NUCLEOTIDE SEQUENCE</scope>
    <source>
        <strain evidence="1">MF-1</strain>
    </source>
</reference>
<organism evidence="1 2">
    <name type="scientific">Austropuccinia psidii MF-1</name>
    <dbReference type="NCBI Taxonomy" id="1389203"/>
    <lineage>
        <taxon>Eukaryota</taxon>
        <taxon>Fungi</taxon>
        <taxon>Dikarya</taxon>
        <taxon>Basidiomycota</taxon>
        <taxon>Pucciniomycotina</taxon>
        <taxon>Pucciniomycetes</taxon>
        <taxon>Pucciniales</taxon>
        <taxon>Sphaerophragmiaceae</taxon>
        <taxon>Austropuccinia</taxon>
    </lineage>
</organism>
<dbReference type="OrthoDB" id="2519157at2759"/>
<evidence type="ECO:0000313" key="2">
    <source>
        <dbReference type="Proteomes" id="UP000765509"/>
    </source>
</evidence>
<comment type="caution">
    <text evidence="1">The sequence shown here is derived from an EMBL/GenBank/DDBJ whole genome shotgun (WGS) entry which is preliminary data.</text>
</comment>
<proteinExistence type="predicted"/>
<dbReference type="AlphaFoldDB" id="A0A9Q3DY05"/>
<dbReference type="Proteomes" id="UP000765509">
    <property type="component" value="Unassembled WGS sequence"/>
</dbReference>
<accession>A0A9Q3DY05</accession>
<dbReference type="EMBL" id="AVOT02022135">
    <property type="protein sequence ID" value="MBW0511334.1"/>
    <property type="molecule type" value="Genomic_DNA"/>
</dbReference>
<sequence>MTISQATALIKTEHMLKLDGSNFKSWENRLSIILDDFIDNTLFLHREGPTLSSDEKICPRILIYSLPEEIQSEILHLQPCKAIYAHLRQLYHVVTWAGQLSSLEELLNTWMEAGEAPSTYTLRLRTAAGKFTQRGGIFTKDLILGFLLQRGV</sequence>
<keyword evidence="2" id="KW-1185">Reference proteome</keyword>
<protein>
    <submittedName>
        <fullName evidence="1">Uncharacterized protein</fullName>
    </submittedName>
</protein>
<gene>
    <name evidence="1" type="ORF">O181_051049</name>
</gene>
<evidence type="ECO:0000313" key="1">
    <source>
        <dbReference type="EMBL" id="MBW0511334.1"/>
    </source>
</evidence>
<name>A0A9Q3DY05_9BASI</name>